<dbReference type="EMBL" id="GBRH01247931">
    <property type="protein sequence ID" value="JAD49964.1"/>
    <property type="molecule type" value="Transcribed_RNA"/>
</dbReference>
<proteinExistence type="predicted"/>
<organism evidence="1">
    <name type="scientific">Arundo donax</name>
    <name type="common">Giant reed</name>
    <name type="synonym">Donax arundinaceus</name>
    <dbReference type="NCBI Taxonomy" id="35708"/>
    <lineage>
        <taxon>Eukaryota</taxon>
        <taxon>Viridiplantae</taxon>
        <taxon>Streptophyta</taxon>
        <taxon>Embryophyta</taxon>
        <taxon>Tracheophyta</taxon>
        <taxon>Spermatophyta</taxon>
        <taxon>Magnoliopsida</taxon>
        <taxon>Liliopsida</taxon>
        <taxon>Poales</taxon>
        <taxon>Poaceae</taxon>
        <taxon>PACMAD clade</taxon>
        <taxon>Arundinoideae</taxon>
        <taxon>Arundineae</taxon>
        <taxon>Arundo</taxon>
    </lineage>
</organism>
<accession>A0A0A9AE95</accession>
<sequence>MNSALQSRRRCRLPAICTERFSSCGYKVSFL</sequence>
<reference evidence="1" key="2">
    <citation type="journal article" date="2015" name="Data Brief">
        <title>Shoot transcriptome of the giant reed, Arundo donax.</title>
        <authorList>
            <person name="Barrero R.A."/>
            <person name="Guerrero F.D."/>
            <person name="Moolhuijzen P."/>
            <person name="Goolsby J.A."/>
            <person name="Tidwell J."/>
            <person name="Bellgard S.E."/>
            <person name="Bellgard M.I."/>
        </authorList>
    </citation>
    <scope>NUCLEOTIDE SEQUENCE</scope>
    <source>
        <tissue evidence="1">Shoot tissue taken approximately 20 cm above the soil surface</tissue>
    </source>
</reference>
<protein>
    <submittedName>
        <fullName evidence="1">Uncharacterized protein</fullName>
    </submittedName>
</protein>
<reference evidence="1" key="1">
    <citation type="submission" date="2014-09" db="EMBL/GenBank/DDBJ databases">
        <authorList>
            <person name="Magalhaes I.L.F."/>
            <person name="Oliveira U."/>
            <person name="Santos F.R."/>
            <person name="Vidigal T.H.D.A."/>
            <person name="Brescovit A.D."/>
            <person name="Santos A.J."/>
        </authorList>
    </citation>
    <scope>NUCLEOTIDE SEQUENCE</scope>
    <source>
        <tissue evidence="1">Shoot tissue taken approximately 20 cm above the soil surface</tissue>
    </source>
</reference>
<dbReference type="AlphaFoldDB" id="A0A0A9AE95"/>
<evidence type="ECO:0000313" key="1">
    <source>
        <dbReference type="EMBL" id="JAD49964.1"/>
    </source>
</evidence>
<name>A0A0A9AE95_ARUDO</name>